<dbReference type="PANTHER" id="PTHR22749">
    <property type="entry name" value="RIBOFLAVIN KINASE/FMN ADENYLYLTRANSFERASE"/>
    <property type="match status" value="1"/>
</dbReference>
<evidence type="ECO:0000256" key="7">
    <source>
        <dbReference type="ARBA" id="ARBA00047880"/>
    </source>
</evidence>
<keyword evidence="5" id="KW-0547">Nucleotide-binding</keyword>
<dbReference type="AlphaFoldDB" id="A0A2M7QHV2"/>
<evidence type="ECO:0000256" key="6">
    <source>
        <dbReference type="ARBA" id="ARBA00022840"/>
    </source>
</evidence>
<dbReference type="InterPro" id="IPR015865">
    <property type="entry name" value="Riboflavin_kinase_bac/euk"/>
</dbReference>
<dbReference type="GO" id="GO:0008531">
    <property type="term" value="F:riboflavin kinase activity"/>
    <property type="evidence" value="ECO:0007669"/>
    <property type="project" value="UniProtKB-EC"/>
</dbReference>
<protein>
    <recommendedName>
        <fullName evidence="1">riboflavin kinase</fullName>
        <ecNumber evidence="1">2.7.1.26</ecNumber>
    </recommendedName>
</protein>
<dbReference type="GO" id="GO:0009398">
    <property type="term" value="P:FMN biosynthetic process"/>
    <property type="evidence" value="ECO:0007669"/>
    <property type="project" value="TreeGrafter"/>
</dbReference>
<name>A0A2M7QHV2_9BACT</name>
<reference evidence="10" key="1">
    <citation type="submission" date="2017-09" db="EMBL/GenBank/DDBJ databases">
        <title>Depth-based differentiation of microbial function through sediment-hosted aquifers and enrichment of novel symbionts in the deep terrestrial subsurface.</title>
        <authorList>
            <person name="Probst A.J."/>
            <person name="Ladd B."/>
            <person name="Jarett J.K."/>
            <person name="Geller-Mcgrath D.E."/>
            <person name="Sieber C.M.K."/>
            <person name="Emerson J.B."/>
            <person name="Anantharaman K."/>
            <person name="Thomas B.C."/>
            <person name="Malmstrom R."/>
            <person name="Stieglmeier M."/>
            <person name="Klingl A."/>
            <person name="Woyke T."/>
            <person name="Ryan C.M."/>
            <person name="Banfield J.F."/>
        </authorList>
    </citation>
    <scope>NUCLEOTIDE SEQUENCE [LARGE SCALE GENOMIC DNA]</scope>
</reference>
<evidence type="ECO:0000256" key="1">
    <source>
        <dbReference type="ARBA" id="ARBA00012105"/>
    </source>
</evidence>
<keyword evidence="6" id="KW-0067">ATP-binding</keyword>
<comment type="caution">
    <text evidence="9">The sequence shown here is derived from an EMBL/GenBank/DDBJ whole genome shotgun (WGS) entry which is preliminary data.</text>
</comment>
<dbReference type="InterPro" id="IPR023468">
    <property type="entry name" value="Riboflavin_kinase"/>
</dbReference>
<dbReference type="GO" id="GO:0009231">
    <property type="term" value="P:riboflavin biosynthetic process"/>
    <property type="evidence" value="ECO:0007669"/>
    <property type="project" value="InterPro"/>
</dbReference>
<organism evidence="9 10">
    <name type="scientific">Candidatus Roizmanbacteria bacterium CG_4_10_14_0_8_um_filter_33_9</name>
    <dbReference type="NCBI Taxonomy" id="1974826"/>
    <lineage>
        <taxon>Bacteria</taxon>
        <taxon>Candidatus Roizmaniibacteriota</taxon>
    </lineage>
</organism>
<dbReference type="GO" id="GO:0005524">
    <property type="term" value="F:ATP binding"/>
    <property type="evidence" value="ECO:0007669"/>
    <property type="project" value="UniProtKB-KW"/>
</dbReference>
<evidence type="ECO:0000256" key="3">
    <source>
        <dbReference type="ARBA" id="ARBA00022643"/>
    </source>
</evidence>
<evidence type="ECO:0000313" key="10">
    <source>
        <dbReference type="Proteomes" id="UP000229401"/>
    </source>
</evidence>
<dbReference type="Pfam" id="PF01687">
    <property type="entry name" value="Flavokinase"/>
    <property type="match status" value="1"/>
</dbReference>
<sequence length="132" mass="15410">MTDVKWYKGIVQKGDKQGRTIGFPTVNLDPLLIDPHTKKGVYKVLVLFDNKTYIGALYFGLRMVKKEQHDVLEIYILDFKEEIYGKKILFCIGNYIRKPLNFNTLYQLQNQLKEDINTIKHLGGMRLVNKTT</sequence>
<proteinExistence type="predicted"/>
<accession>A0A2M7QHV2</accession>
<keyword evidence="3" id="KW-0288">FMN</keyword>
<comment type="catalytic activity">
    <reaction evidence="7">
        <text>riboflavin + ATP = FMN + ADP + H(+)</text>
        <dbReference type="Rhea" id="RHEA:14357"/>
        <dbReference type="ChEBI" id="CHEBI:15378"/>
        <dbReference type="ChEBI" id="CHEBI:30616"/>
        <dbReference type="ChEBI" id="CHEBI:57986"/>
        <dbReference type="ChEBI" id="CHEBI:58210"/>
        <dbReference type="ChEBI" id="CHEBI:456216"/>
        <dbReference type="EC" id="2.7.1.26"/>
    </reaction>
</comment>
<dbReference type="SMART" id="SM00904">
    <property type="entry name" value="Flavokinase"/>
    <property type="match status" value="1"/>
</dbReference>
<dbReference type="Proteomes" id="UP000229401">
    <property type="component" value="Unassembled WGS sequence"/>
</dbReference>
<evidence type="ECO:0000256" key="2">
    <source>
        <dbReference type="ARBA" id="ARBA00022630"/>
    </source>
</evidence>
<dbReference type="PANTHER" id="PTHR22749:SF6">
    <property type="entry name" value="RIBOFLAVIN KINASE"/>
    <property type="match status" value="1"/>
</dbReference>
<evidence type="ECO:0000313" key="9">
    <source>
        <dbReference type="EMBL" id="PIY71511.1"/>
    </source>
</evidence>
<evidence type="ECO:0000256" key="4">
    <source>
        <dbReference type="ARBA" id="ARBA00022679"/>
    </source>
</evidence>
<evidence type="ECO:0000256" key="5">
    <source>
        <dbReference type="ARBA" id="ARBA00022741"/>
    </source>
</evidence>
<dbReference type="EMBL" id="PFLI01000194">
    <property type="protein sequence ID" value="PIY71511.1"/>
    <property type="molecule type" value="Genomic_DNA"/>
</dbReference>
<keyword evidence="4" id="KW-0808">Transferase</keyword>
<dbReference type="InterPro" id="IPR023465">
    <property type="entry name" value="Riboflavin_kinase_dom_sf"/>
</dbReference>
<dbReference type="SUPFAM" id="SSF82114">
    <property type="entry name" value="Riboflavin kinase-like"/>
    <property type="match status" value="1"/>
</dbReference>
<keyword evidence="2" id="KW-0285">Flavoprotein</keyword>
<evidence type="ECO:0000259" key="8">
    <source>
        <dbReference type="SMART" id="SM00904"/>
    </source>
</evidence>
<dbReference type="Gene3D" id="2.40.30.30">
    <property type="entry name" value="Riboflavin kinase-like"/>
    <property type="match status" value="1"/>
</dbReference>
<feature type="domain" description="Riboflavin kinase" evidence="8">
    <location>
        <begin position="7"/>
        <end position="124"/>
    </location>
</feature>
<gene>
    <name evidence="9" type="ORF">COY87_05805</name>
</gene>
<dbReference type="EC" id="2.7.1.26" evidence="1"/>